<evidence type="ECO:0000259" key="3">
    <source>
        <dbReference type="Pfam" id="PF22936"/>
    </source>
</evidence>
<gene>
    <name evidence="4" type="ORF">Tco_0952219</name>
</gene>
<reference evidence="4" key="1">
    <citation type="journal article" date="2022" name="Int. J. Mol. Sci.">
        <title>Draft Genome of Tanacetum Coccineum: Genomic Comparison of Closely Related Tanacetum-Family Plants.</title>
        <authorList>
            <person name="Yamashiro T."/>
            <person name="Shiraishi A."/>
            <person name="Nakayama K."/>
            <person name="Satake H."/>
        </authorList>
    </citation>
    <scope>NUCLEOTIDE SEQUENCE</scope>
</reference>
<evidence type="ECO:0000313" key="4">
    <source>
        <dbReference type="EMBL" id="GJT43504.1"/>
    </source>
</evidence>
<dbReference type="Pfam" id="PF14223">
    <property type="entry name" value="Retrotran_gag_2"/>
    <property type="match status" value="1"/>
</dbReference>
<reference evidence="4" key="2">
    <citation type="submission" date="2022-01" db="EMBL/GenBank/DDBJ databases">
        <authorList>
            <person name="Yamashiro T."/>
            <person name="Shiraishi A."/>
            <person name="Satake H."/>
            <person name="Nakayama K."/>
        </authorList>
    </citation>
    <scope>NUCLEOTIDE SEQUENCE</scope>
</reference>
<keyword evidence="1" id="KW-0175">Coiled coil</keyword>
<feature type="region of interest" description="Disordered" evidence="2">
    <location>
        <begin position="876"/>
        <end position="953"/>
    </location>
</feature>
<feature type="region of interest" description="Disordered" evidence="2">
    <location>
        <begin position="1"/>
        <end position="21"/>
    </location>
</feature>
<keyword evidence="5" id="KW-1185">Reference proteome</keyword>
<evidence type="ECO:0000256" key="2">
    <source>
        <dbReference type="SAM" id="MobiDB-lite"/>
    </source>
</evidence>
<sequence length="1181" mass="135115">MSSNYNDIQAAGSDTRPPMLDRTDYESWSQRIRLYCRGKENEVYILQSIDQERTRTYDDLNDNEKKRFDADVRGTNIVLQGLPKDIYKLINHNIEAKAIWDNVKMLLAGSELTKEDRESQLYDEFERFKMLPGENIDEYYVRFHKLVNDMRNIRMTMPNIQLNSKFVNNMSPEWDRFVTTVKLNKGLKETNHEQLYEGQIVVQNVQGQHNQNQNQNQRYFARGNGAAGFGGHIARNYTQPKRLQNFDYFKDKMLLMQAQKNGVVLDEEEILFLVGEQPNTFDADVDNQTVRDLARNEDNIFQADECDAFDSNVDDEPTAQSIFMANLSSAWPINLQASSSDALILSEVPNLENANVASNNDQVKHEIHSEVQQSTVIDSNNVDIGAHNRFYLRRAKVAQPTLYDGNEIINPDHDPMNVLSSEEDLELAELARQKMHEKMNDPVCVEKRVKCIPPIYSKENFLATFTPQTQLTPEQVFWSIDLEKRKAKELKANTSPLLVLPPATMYPPNTPVHLVPRTLPTTSQVNIGLYVITQLFWDFEKTCKKRITPTGITEGERGFEQTKRCYLTEVIPFFNLLKEHFHSVQKSLVTEVRAMKVVFENMEAEVEQNAVDKKYGEIERKNLLITNENLIVECLFKDVFYTATDSVLNYQNLKEHFGKKKPVTSSDDPSFDSLFVIGKLNEQIQSRGNTIRELKEKISRLTKKNSDADPIFDLKALVSQNKDLTAKFNALHDLNERFRAENAKVKQHYKELYDSIKITRTKTTNQNNSLLSEVENLKAQLKDNSKYVTIPDSKPKVLAPGRYPIDVEPIPPRHKNNREVHLHYIKHLKESVETLREIVEDAKVERPLDTSLASACRYTKHSQELKKRVTFVKPCETSTHNTPAQVEHQKINSTNAPGIPSTGVKGASAASRSKPRSNTKKDRTLPAKSALKQVKAHSRMNKSNEKQKNRVDSSISYKHTVINSNSNTSCKTCNKCLISVNHDQCVVHSEMFVKQSPATKVWRVKQVKQVWKATGKLFTTIGHQWRPTGRLLPLGDQWPLTRNTPPKVLPTKQWKPTGRLLPLGRQCPLVRSTTLKSDCMPADPQETIAPVVQIVLWYLDSGCSKHMTGDRSRLRNFMKKFIGTVRFRNDHFGAIIGYGDYVIGDSVISRVYYVEGLGYNLFSVGQILKLPSESTHVSSET</sequence>
<dbReference type="Proteomes" id="UP001151760">
    <property type="component" value="Unassembled WGS sequence"/>
</dbReference>
<accession>A0ABQ5DXB3</accession>
<feature type="compositionally biased region" description="Basic and acidic residues" evidence="2">
    <location>
        <begin position="942"/>
        <end position="951"/>
    </location>
</feature>
<feature type="domain" description="Retrovirus-related Pol polyprotein from transposon TNT 1-94-like beta-barrel" evidence="3">
    <location>
        <begin position="1097"/>
        <end position="1168"/>
    </location>
</feature>
<evidence type="ECO:0000313" key="5">
    <source>
        <dbReference type="Proteomes" id="UP001151760"/>
    </source>
</evidence>
<organism evidence="4 5">
    <name type="scientific">Tanacetum coccineum</name>
    <dbReference type="NCBI Taxonomy" id="301880"/>
    <lineage>
        <taxon>Eukaryota</taxon>
        <taxon>Viridiplantae</taxon>
        <taxon>Streptophyta</taxon>
        <taxon>Embryophyta</taxon>
        <taxon>Tracheophyta</taxon>
        <taxon>Spermatophyta</taxon>
        <taxon>Magnoliopsida</taxon>
        <taxon>eudicotyledons</taxon>
        <taxon>Gunneridae</taxon>
        <taxon>Pentapetalae</taxon>
        <taxon>asterids</taxon>
        <taxon>campanulids</taxon>
        <taxon>Asterales</taxon>
        <taxon>Asteraceae</taxon>
        <taxon>Asteroideae</taxon>
        <taxon>Anthemideae</taxon>
        <taxon>Anthemidinae</taxon>
        <taxon>Tanacetum</taxon>
    </lineage>
</organism>
<feature type="coiled-coil region" evidence="1">
    <location>
        <begin position="677"/>
        <end position="704"/>
    </location>
</feature>
<dbReference type="InterPro" id="IPR054722">
    <property type="entry name" value="PolX-like_BBD"/>
</dbReference>
<dbReference type="Pfam" id="PF22936">
    <property type="entry name" value="Pol_BBD"/>
    <property type="match status" value="1"/>
</dbReference>
<comment type="caution">
    <text evidence="4">The sequence shown here is derived from an EMBL/GenBank/DDBJ whole genome shotgun (WGS) entry which is preliminary data.</text>
</comment>
<evidence type="ECO:0000256" key="1">
    <source>
        <dbReference type="SAM" id="Coils"/>
    </source>
</evidence>
<proteinExistence type="predicted"/>
<protein>
    <recommendedName>
        <fullName evidence="3">Retrovirus-related Pol polyprotein from transposon TNT 1-94-like beta-barrel domain-containing protein</fullName>
    </recommendedName>
</protein>
<name>A0ABQ5DXB3_9ASTR</name>
<dbReference type="EMBL" id="BQNB010015735">
    <property type="protein sequence ID" value="GJT43504.1"/>
    <property type="molecule type" value="Genomic_DNA"/>
</dbReference>